<evidence type="ECO:0000256" key="1">
    <source>
        <dbReference type="SAM" id="MobiDB-lite"/>
    </source>
</evidence>
<comment type="caution">
    <text evidence="2">The sequence shown here is derived from an EMBL/GenBank/DDBJ whole genome shotgun (WGS) entry which is preliminary data.</text>
</comment>
<dbReference type="AlphaFoldDB" id="A0A4C1U1R9"/>
<proteinExistence type="predicted"/>
<organism evidence="2 3">
    <name type="scientific">Eumeta variegata</name>
    <name type="common">Bagworm moth</name>
    <name type="synonym">Eumeta japonica</name>
    <dbReference type="NCBI Taxonomy" id="151549"/>
    <lineage>
        <taxon>Eukaryota</taxon>
        <taxon>Metazoa</taxon>
        <taxon>Ecdysozoa</taxon>
        <taxon>Arthropoda</taxon>
        <taxon>Hexapoda</taxon>
        <taxon>Insecta</taxon>
        <taxon>Pterygota</taxon>
        <taxon>Neoptera</taxon>
        <taxon>Endopterygota</taxon>
        <taxon>Lepidoptera</taxon>
        <taxon>Glossata</taxon>
        <taxon>Ditrysia</taxon>
        <taxon>Tineoidea</taxon>
        <taxon>Psychidae</taxon>
        <taxon>Oiketicinae</taxon>
        <taxon>Eumeta</taxon>
    </lineage>
</organism>
<dbReference type="Proteomes" id="UP000299102">
    <property type="component" value="Unassembled WGS sequence"/>
</dbReference>
<protein>
    <submittedName>
        <fullName evidence="2">Uncharacterized protein</fullName>
    </submittedName>
</protein>
<name>A0A4C1U1R9_EUMVA</name>
<evidence type="ECO:0000313" key="3">
    <source>
        <dbReference type="Proteomes" id="UP000299102"/>
    </source>
</evidence>
<keyword evidence="3" id="KW-1185">Reference proteome</keyword>
<sequence length="142" mass="16139">MINLPLDSECWHVIFAQEKCRNPVFHIFLELSGTSPGDAAQVRFRDLCNKTLQDARTKEHDAQASSTSPRPLQRKHRRVQNTSRCPDKPNKGAFSDDRQMTEYVEHPCPPSTSHASQTPILRTKELAVYIRTALTRDRALGV</sequence>
<feature type="region of interest" description="Disordered" evidence="1">
    <location>
        <begin position="55"/>
        <end position="101"/>
    </location>
</feature>
<accession>A0A4C1U1R9</accession>
<gene>
    <name evidence="2" type="ORF">EVAR_82061_1</name>
</gene>
<reference evidence="2 3" key="1">
    <citation type="journal article" date="2019" name="Commun. Biol.">
        <title>The bagworm genome reveals a unique fibroin gene that provides high tensile strength.</title>
        <authorList>
            <person name="Kono N."/>
            <person name="Nakamura H."/>
            <person name="Ohtoshi R."/>
            <person name="Tomita M."/>
            <person name="Numata K."/>
            <person name="Arakawa K."/>
        </authorList>
    </citation>
    <scope>NUCLEOTIDE SEQUENCE [LARGE SCALE GENOMIC DNA]</scope>
</reference>
<evidence type="ECO:0000313" key="2">
    <source>
        <dbReference type="EMBL" id="GBP20188.1"/>
    </source>
</evidence>
<dbReference type="EMBL" id="BGZK01000116">
    <property type="protein sequence ID" value="GBP20188.1"/>
    <property type="molecule type" value="Genomic_DNA"/>
</dbReference>
<feature type="compositionally biased region" description="Basic and acidic residues" evidence="1">
    <location>
        <begin position="85"/>
        <end position="101"/>
    </location>
</feature>